<keyword evidence="2" id="KW-1185">Reference proteome</keyword>
<accession>A0AA88DS11</accession>
<sequence>MTSGEKTSQRWCGALWLFQLEENDIWRKDKSEVKGIFRREAPKLTAPCFGGVTATIRVIFGLEILPEVDNNILFMDRGPICIQRLPHDCCRIKKHALLSG</sequence>
<reference evidence="1" key="1">
    <citation type="submission" date="2023-07" db="EMBL/GenBank/DDBJ databases">
        <title>draft genome sequence of fig (Ficus carica).</title>
        <authorList>
            <person name="Takahashi T."/>
            <person name="Nishimura K."/>
        </authorList>
    </citation>
    <scope>NUCLEOTIDE SEQUENCE</scope>
</reference>
<dbReference type="AlphaFoldDB" id="A0AA88DS11"/>
<proteinExistence type="predicted"/>
<evidence type="ECO:0000313" key="2">
    <source>
        <dbReference type="Proteomes" id="UP001187192"/>
    </source>
</evidence>
<dbReference type="EMBL" id="BTGU01000096">
    <property type="protein sequence ID" value="GMN60145.1"/>
    <property type="molecule type" value="Genomic_DNA"/>
</dbReference>
<organism evidence="1 2">
    <name type="scientific">Ficus carica</name>
    <name type="common">Common fig</name>
    <dbReference type="NCBI Taxonomy" id="3494"/>
    <lineage>
        <taxon>Eukaryota</taxon>
        <taxon>Viridiplantae</taxon>
        <taxon>Streptophyta</taxon>
        <taxon>Embryophyta</taxon>
        <taxon>Tracheophyta</taxon>
        <taxon>Spermatophyta</taxon>
        <taxon>Magnoliopsida</taxon>
        <taxon>eudicotyledons</taxon>
        <taxon>Gunneridae</taxon>
        <taxon>Pentapetalae</taxon>
        <taxon>rosids</taxon>
        <taxon>fabids</taxon>
        <taxon>Rosales</taxon>
        <taxon>Moraceae</taxon>
        <taxon>Ficeae</taxon>
        <taxon>Ficus</taxon>
    </lineage>
</organism>
<gene>
    <name evidence="1" type="ORF">TIFTF001_029240</name>
</gene>
<evidence type="ECO:0000313" key="1">
    <source>
        <dbReference type="EMBL" id="GMN60145.1"/>
    </source>
</evidence>
<comment type="caution">
    <text evidence="1">The sequence shown here is derived from an EMBL/GenBank/DDBJ whole genome shotgun (WGS) entry which is preliminary data.</text>
</comment>
<protein>
    <submittedName>
        <fullName evidence="1">Uncharacterized protein</fullName>
    </submittedName>
</protein>
<dbReference type="Proteomes" id="UP001187192">
    <property type="component" value="Unassembled WGS sequence"/>
</dbReference>
<name>A0AA88DS11_FICCA</name>